<keyword evidence="4" id="KW-1185">Reference proteome</keyword>
<evidence type="ECO:0000259" key="2">
    <source>
        <dbReference type="Pfam" id="PF02272"/>
    </source>
</evidence>
<dbReference type="Gene3D" id="3.10.310.30">
    <property type="match status" value="1"/>
</dbReference>
<name>A0A1D9P024_9FIRM</name>
<feature type="domain" description="DDH" evidence="1">
    <location>
        <begin position="13"/>
        <end position="152"/>
    </location>
</feature>
<organism evidence="3 4">
    <name type="scientific">Butyrivibrio hungatei</name>
    <dbReference type="NCBI Taxonomy" id="185008"/>
    <lineage>
        <taxon>Bacteria</taxon>
        <taxon>Bacillati</taxon>
        <taxon>Bacillota</taxon>
        <taxon>Clostridia</taxon>
        <taxon>Lachnospirales</taxon>
        <taxon>Lachnospiraceae</taxon>
        <taxon>Butyrivibrio</taxon>
    </lineage>
</organism>
<gene>
    <name evidence="3" type="ORF">bhn_I0876</name>
</gene>
<dbReference type="InterPro" id="IPR051319">
    <property type="entry name" value="Oligoribo/pAp-PDE_c-di-AMP_PDE"/>
</dbReference>
<accession>A0A1D9P024</accession>
<dbReference type="EMBL" id="CP017831">
    <property type="protein sequence ID" value="AOZ95910.1"/>
    <property type="molecule type" value="Genomic_DNA"/>
</dbReference>
<dbReference type="SUPFAM" id="SSF64182">
    <property type="entry name" value="DHH phosphoesterases"/>
    <property type="match status" value="1"/>
</dbReference>
<dbReference type="Pfam" id="PF02272">
    <property type="entry name" value="DHHA1"/>
    <property type="match status" value="1"/>
</dbReference>
<dbReference type="InterPro" id="IPR001667">
    <property type="entry name" value="DDH_dom"/>
</dbReference>
<evidence type="ECO:0000259" key="1">
    <source>
        <dbReference type="Pfam" id="PF01368"/>
    </source>
</evidence>
<dbReference type="InterPro" id="IPR038763">
    <property type="entry name" value="DHH_sf"/>
</dbReference>
<evidence type="ECO:0000313" key="3">
    <source>
        <dbReference type="EMBL" id="AOZ95910.1"/>
    </source>
</evidence>
<dbReference type="Gene3D" id="3.90.1640.10">
    <property type="entry name" value="inorganic pyrophosphatase (n-terminal core)"/>
    <property type="match status" value="1"/>
</dbReference>
<dbReference type="Pfam" id="PF01368">
    <property type="entry name" value="DHH"/>
    <property type="match status" value="1"/>
</dbReference>
<dbReference type="KEGG" id="bhu:bhn_I0876"/>
<dbReference type="InterPro" id="IPR003156">
    <property type="entry name" value="DHHA1_dom"/>
</dbReference>
<protein>
    <submittedName>
        <fullName evidence="3">DHH domain-containing protein</fullName>
    </submittedName>
</protein>
<feature type="domain" description="DHHA1" evidence="2">
    <location>
        <begin position="228"/>
        <end position="312"/>
    </location>
</feature>
<proteinExistence type="predicted"/>
<dbReference type="PANTHER" id="PTHR47618:SF1">
    <property type="entry name" value="BIFUNCTIONAL OLIGORIBONUCLEASE AND PAP PHOSPHATASE NRNA"/>
    <property type="match status" value="1"/>
</dbReference>
<dbReference type="OrthoDB" id="9803668at2"/>
<dbReference type="Proteomes" id="UP000179284">
    <property type="component" value="Chromosome I"/>
</dbReference>
<sequence>MKIDQLMEGVKTVGISGHIRPDGDCVGSCMGMYQYLSKCYPDAKIDVFLESIPAELTFIKDVEKVNHEFITDVDSYDLFIVLDCGKDRTGKAEAFVDSAKKVVNIDHHISNQGTGHENYIVPTASSACELVYDVIDNSKLDIDIAKTLYTGMVTDTGVFKYNNTSPKTMQVAADLISYGFDFGSLIDHVFYEKTYMQNQILGRALLESIMLMNGRCIVSVVSKQTMEFYGAVSSDLDGIVNQMLLTIGVDCSVFMYEIEPLVYKVSLRSNGAVDVSKIAQLFGGGGHQRAAGCTVNGTQHDVINNITKYIHQQLFE</sequence>
<dbReference type="GO" id="GO:0003676">
    <property type="term" value="F:nucleic acid binding"/>
    <property type="evidence" value="ECO:0007669"/>
    <property type="project" value="InterPro"/>
</dbReference>
<dbReference type="AlphaFoldDB" id="A0A1D9P024"/>
<evidence type="ECO:0000313" key="4">
    <source>
        <dbReference type="Proteomes" id="UP000179284"/>
    </source>
</evidence>
<dbReference type="PANTHER" id="PTHR47618">
    <property type="entry name" value="BIFUNCTIONAL OLIGORIBONUCLEASE AND PAP PHOSPHATASE NRNA"/>
    <property type="match status" value="1"/>
</dbReference>
<reference evidence="4" key="1">
    <citation type="submission" date="2016-10" db="EMBL/GenBank/DDBJ databases">
        <title>The complete genome sequence of the rumen bacterium Butyrivibrio hungatei MB2003.</title>
        <authorList>
            <person name="Palevich N."/>
            <person name="Kelly W.J."/>
            <person name="Leahy S.C."/>
            <person name="Altermann E."/>
            <person name="Rakonjac J."/>
            <person name="Attwood G.T."/>
        </authorList>
    </citation>
    <scope>NUCLEOTIDE SEQUENCE [LARGE SCALE GENOMIC DNA]</scope>
    <source>
        <strain evidence="4">MB2003</strain>
    </source>
</reference>
<dbReference type="RefSeq" id="WP_071175639.1">
    <property type="nucleotide sequence ID" value="NZ_CP017831.1"/>
</dbReference>